<proteinExistence type="inferred from homology"/>
<evidence type="ECO:0000256" key="3">
    <source>
        <dbReference type="ARBA" id="ARBA00022771"/>
    </source>
</evidence>
<reference evidence="9 10" key="1">
    <citation type="submission" date="2017-05" db="EMBL/GenBank/DDBJ databases">
        <authorList>
            <person name="Varghese N."/>
            <person name="Submissions S."/>
        </authorList>
    </citation>
    <scope>NUCLEOTIDE SEQUENCE [LARGE SCALE GENOMIC DNA]</scope>
    <source>
        <strain evidence="9 10">DSM 16304</strain>
    </source>
</reference>
<keyword evidence="2 7" id="KW-0227">DNA damage</keyword>
<dbReference type="Pfam" id="PF02132">
    <property type="entry name" value="RecR_ZnF"/>
    <property type="match status" value="1"/>
</dbReference>
<sequence>MIYPENLELLIEFLSEVPGISERAAERAVLSLSRLPEEKKRVITNALRELEEVHPCKECGLPAVRELCSICSDVERDRRVVCVVEQPRDAVSIEKTGEYRGLYHVLGGVISPLEDVSPEDLNIESLFNRIREKGIKEVIIALNPTVEGEATAKFLTDRLESLGVTVYRIGYGIPYGGTIDASDELTLRKALEDKKLIVGGKNDRD</sequence>
<evidence type="ECO:0000256" key="2">
    <source>
        <dbReference type="ARBA" id="ARBA00022763"/>
    </source>
</evidence>
<dbReference type="GO" id="GO:0006281">
    <property type="term" value="P:DNA repair"/>
    <property type="evidence" value="ECO:0007669"/>
    <property type="project" value="UniProtKB-UniRule"/>
</dbReference>
<dbReference type="SUPFAM" id="SSF111304">
    <property type="entry name" value="Recombination protein RecR"/>
    <property type="match status" value="1"/>
</dbReference>
<comment type="function">
    <text evidence="7">May play a role in DNA repair. It seems to be involved in an RecBC-independent recombinational process of DNA repair. It may act with RecF and RecO.</text>
</comment>
<dbReference type="CDD" id="cd01025">
    <property type="entry name" value="TOPRIM_recR"/>
    <property type="match status" value="1"/>
</dbReference>
<protein>
    <recommendedName>
        <fullName evidence="7">Recombination protein RecR</fullName>
    </recommendedName>
</protein>
<dbReference type="Gene3D" id="1.10.8.420">
    <property type="entry name" value="RecR Domain 1"/>
    <property type="match status" value="1"/>
</dbReference>
<dbReference type="RefSeq" id="WP_142935643.1">
    <property type="nucleotide sequence ID" value="NZ_FXTM01000014.1"/>
</dbReference>
<evidence type="ECO:0000256" key="1">
    <source>
        <dbReference type="ARBA" id="ARBA00022723"/>
    </source>
</evidence>
<dbReference type="GO" id="GO:0008270">
    <property type="term" value="F:zinc ion binding"/>
    <property type="evidence" value="ECO:0007669"/>
    <property type="project" value="UniProtKB-KW"/>
</dbReference>
<accession>A0A521CN70</accession>
<dbReference type="SMART" id="SM00493">
    <property type="entry name" value="TOPRIM"/>
    <property type="match status" value="1"/>
</dbReference>
<dbReference type="PROSITE" id="PS50880">
    <property type="entry name" value="TOPRIM"/>
    <property type="match status" value="1"/>
</dbReference>
<dbReference type="InterPro" id="IPR034137">
    <property type="entry name" value="TOPRIM_RecR"/>
</dbReference>
<name>A0A521CN70_9BACT</name>
<dbReference type="EMBL" id="FXTM01000014">
    <property type="protein sequence ID" value="SMO60892.1"/>
    <property type="molecule type" value="Genomic_DNA"/>
</dbReference>
<dbReference type="PANTHER" id="PTHR30446">
    <property type="entry name" value="RECOMBINATION PROTEIN RECR"/>
    <property type="match status" value="1"/>
</dbReference>
<keyword evidence="4 7" id="KW-0862">Zinc</keyword>
<evidence type="ECO:0000259" key="8">
    <source>
        <dbReference type="PROSITE" id="PS50880"/>
    </source>
</evidence>
<keyword evidence="6 7" id="KW-0234">DNA repair</keyword>
<evidence type="ECO:0000256" key="7">
    <source>
        <dbReference type="HAMAP-Rule" id="MF_00017"/>
    </source>
</evidence>
<evidence type="ECO:0000313" key="9">
    <source>
        <dbReference type="EMBL" id="SMO60892.1"/>
    </source>
</evidence>
<dbReference type="InterPro" id="IPR006171">
    <property type="entry name" value="TOPRIM_dom"/>
</dbReference>
<dbReference type="AlphaFoldDB" id="A0A521CN70"/>
<dbReference type="PANTHER" id="PTHR30446:SF0">
    <property type="entry name" value="RECOMBINATION PROTEIN RECR"/>
    <property type="match status" value="1"/>
</dbReference>
<keyword evidence="5 7" id="KW-0233">DNA recombination</keyword>
<dbReference type="InterPro" id="IPR023627">
    <property type="entry name" value="Rcmb_RecR"/>
</dbReference>
<dbReference type="OrthoDB" id="9802672at2"/>
<dbReference type="Pfam" id="PF13662">
    <property type="entry name" value="Toprim_4"/>
    <property type="match status" value="1"/>
</dbReference>
<dbReference type="HAMAP" id="MF_00017">
    <property type="entry name" value="RecR"/>
    <property type="match status" value="1"/>
</dbReference>
<dbReference type="Proteomes" id="UP000317315">
    <property type="component" value="Unassembled WGS sequence"/>
</dbReference>
<keyword evidence="10" id="KW-1185">Reference proteome</keyword>
<dbReference type="Pfam" id="PF21175">
    <property type="entry name" value="RecR_C"/>
    <property type="match status" value="1"/>
</dbReference>
<dbReference type="GO" id="GO:0006310">
    <property type="term" value="P:DNA recombination"/>
    <property type="evidence" value="ECO:0007669"/>
    <property type="project" value="UniProtKB-UniRule"/>
</dbReference>
<dbReference type="InterPro" id="IPR000093">
    <property type="entry name" value="DNA_Rcmb_RecR"/>
</dbReference>
<keyword evidence="1 7" id="KW-0479">Metal-binding</keyword>
<evidence type="ECO:0000256" key="5">
    <source>
        <dbReference type="ARBA" id="ARBA00023172"/>
    </source>
</evidence>
<dbReference type="GO" id="GO:0003677">
    <property type="term" value="F:DNA binding"/>
    <property type="evidence" value="ECO:0007669"/>
    <property type="project" value="UniProtKB-UniRule"/>
</dbReference>
<gene>
    <name evidence="7" type="primary">recR</name>
    <name evidence="9" type="ORF">SAMN06269117_1148</name>
</gene>
<feature type="domain" description="Toprim" evidence="8">
    <location>
        <begin position="79"/>
        <end position="174"/>
    </location>
</feature>
<evidence type="ECO:0000256" key="4">
    <source>
        <dbReference type="ARBA" id="ARBA00022833"/>
    </source>
</evidence>
<feature type="zinc finger region" description="C4-type" evidence="7">
    <location>
        <begin position="56"/>
        <end position="71"/>
    </location>
</feature>
<dbReference type="InterPro" id="IPR015967">
    <property type="entry name" value="Rcmb_RecR_Znf"/>
</dbReference>
<evidence type="ECO:0000256" key="6">
    <source>
        <dbReference type="ARBA" id="ARBA00023204"/>
    </source>
</evidence>
<comment type="similarity">
    <text evidence="7">Belongs to the RecR family.</text>
</comment>
<keyword evidence="3 7" id="KW-0863">Zinc-finger</keyword>
<dbReference type="Gene3D" id="3.40.1360.10">
    <property type="match status" value="1"/>
</dbReference>
<evidence type="ECO:0000313" key="10">
    <source>
        <dbReference type="Proteomes" id="UP000317315"/>
    </source>
</evidence>
<organism evidence="9 10">
    <name type="scientific">Balnearium lithotrophicum</name>
    <dbReference type="NCBI Taxonomy" id="223788"/>
    <lineage>
        <taxon>Bacteria</taxon>
        <taxon>Pseudomonadati</taxon>
        <taxon>Aquificota</taxon>
        <taxon>Aquificia</taxon>
        <taxon>Desulfurobacteriales</taxon>
        <taxon>Desulfurobacteriaceae</taxon>
        <taxon>Balnearium</taxon>
    </lineage>
</organism>
<dbReference type="PROSITE" id="PS01300">
    <property type="entry name" value="RECR"/>
    <property type="match status" value="1"/>
</dbReference>
<dbReference type="NCBIfam" id="TIGR00615">
    <property type="entry name" value="recR"/>
    <property type="match status" value="1"/>
</dbReference>